<gene>
    <name evidence="3" type="ORF">DIT97_30945</name>
    <name evidence="4" type="ORF">GmarT_45670</name>
</gene>
<evidence type="ECO:0000256" key="1">
    <source>
        <dbReference type="SAM" id="MobiDB-lite"/>
    </source>
</evidence>
<evidence type="ECO:0000313" key="6">
    <source>
        <dbReference type="Proteomes" id="UP000322887"/>
    </source>
</evidence>
<evidence type="ECO:0000313" key="4">
    <source>
        <dbReference type="EMBL" id="QEG18677.1"/>
    </source>
</evidence>
<feature type="transmembrane region" description="Helical" evidence="2">
    <location>
        <begin position="195"/>
        <end position="222"/>
    </location>
</feature>
<dbReference type="Proteomes" id="UP000322887">
    <property type="component" value="Chromosome"/>
</dbReference>
<keyword evidence="2" id="KW-1133">Transmembrane helix</keyword>
<dbReference type="EMBL" id="CP042910">
    <property type="protein sequence ID" value="QEG18677.1"/>
    <property type="molecule type" value="Genomic_DNA"/>
</dbReference>
<reference evidence="4 6" key="2">
    <citation type="submission" date="2019-08" db="EMBL/GenBank/DDBJ databases">
        <title>Deep-cultivation of Planctomycetes and their phenomic and genomic characterization uncovers novel biology.</title>
        <authorList>
            <person name="Wiegand S."/>
            <person name="Jogler M."/>
            <person name="Boedeker C."/>
            <person name="Pinto D."/>
            <person name="Vollmers J."/>
            <person name="Rivas-Marin E."/>
            <person name="Kohn T."/>
            <person name="Peeters S.H."/>
            <person name="Heuer A."/>
            <person name="Rast P."/>
            <person name="Oberbeckmann S."/>
            <person name="Bunk B."/>
            <person name="Jeske O."/>
            <person name="Meyerdierks A."/>
            <person name="Storesund J.E."/>
            <person name="Kallscheuer N."/>
            <person name="Luecker S."/>
            <person name="Lage O.M."/>
            <person name="Pohl T."/>
            <person name="Merkel B.J."/>
            <person name="Hornburger P."/>
            <person name="Mueller R.-W."/>
            <person name="Bruemmer F."/>
            <person name="Labrenz M."/>
            <person name="Spormann A.M."/>
            <person name="Op den Camp H."/>
            <person name="Overmann J."/>
            <person name="Amann R."/>
            <person name="Jetten M.S.M."/>
            <person name="Mascher T."/>
            <person name="Medema M.H."/>
            <person name="Devos D.P."/>
            <person name="Kaster A.-K."/>
            <person name="Ovreas L."/>
            <person name="Rohde M."/>
            <person name="Galperin M.Y."/>
            <person name="Jogler C."/>
        </authorList>
    </citation>
    <scope>NUCLEOTIDE SEQUENCE [LARGE SCALE GENOMIC DNA]</scope>
    <source>
        <strain evidence="4 6">DSM 8797</strain>
    </source>
</reference>
<name>A0A3D3RF04_9PLAN</name>
<feature type="transmembrane region" description="Helical" evidence="2">
    <location>
        <begin position="156"/>
        <end position="174"/>
    </location>
</feature>
<dbReference type="GeneID" id="98649033"/>
<dbReference type="Proteomes" id="UP000263642">
    <property type="component" value="Unassembled WGS sequence"/>
</dbReference>
<evidence type="ECO:0000256" key="2">
    <source>
        <dbReference type="SAM" id="Phobius"/>
    </source>
</evidence>
<feature type="region of interest" description="Disordered" evidence="1">
    <location>
        <begin position="238"/>
        <end position="257"/>
    </location>
</feature>
<keyword evidence="6" id="KW-1185">Reference proteome</keyword>
<feature type="transmembrane region" description="Helical" evidence="2">
    <location>
        <begin position="117"/>
        <end position="136"/>
    </location>
</feature>
<protein>
    <submittedName>
        <fullName evidence="3">ABC transporter permease</fullName>
    </submittedName>
    <submittedName>
        <fullName evidence="4">ABC-2 family transporter protein</fullName>
    </submittedName>
</protein>
<organism evidence="3 5">
    <name type="scientific">Gimesia maris</name>
    <dbReference type="NCBI Taxonomy" id="122"/>
    <lineage>
        <taxon>Bacteria</taxon>
        <taxon>Pseudomonadati</taxon>
        <taxon>Planctomycetota</taxon>
        <taxon>Planctomycetia</taxon>
        <taxon>Planctomycetales</taxon>
        <taxon>Planctomycetaceae</taxon>
        <taxon>Gimesia</taxon>
    </lineage>
</organism>
<feature type="transmembrane region" description="Helical" evidence="2">
    <location>
        <begin position="12"/>
        <end position="38"/>
    </location>
</feature>
<keyword evidence="2" id="KW-0812">Transmembrane</keyword>
<accession>A0A517XGM6</accession>
<feature type="compositionally biased region" description="Basic and acidic residues" evidence="1">
    <location>
        <begin position="243"/>
        <end position="252"/>
    </location>
</feature>
<dbReference type="AlphaFoldDB" id="A0A3D3RF04"/>
<dbReference type="EMBL" id="DQAY01000191">
    <property type="protein sequence ID" value="HCO27206.1"/>
    <property type="molecule type" value="Genomic_DNA"/>
</dbReference>
<dbReference type="PANTHER" id="PTHR43471:SF10">
    <property type="entry name" value="SLL1107 PROTEIN"/>
    <property type="match status" value="1"/>
</dbReference>
<dbReference type="PANTHER" id="PTHR43471">
    <property type="entry name" value="ABC TRANSPORTER PERMEASE"/>
    <property type="match status" value="1"/>
</dbReference>
<proteinExistence type="predicted"/>
<sequence length="598" mass="66992">MSFDPIPYDKSAALVHFLIVFGSSMLLAVLFCFLLDFLTRICSGIYQYFSGEGAFLTKVKKIPFFNAIKFTFSSAGEALYSILLAIGDFFVQMIHLSCRRIWSLSVLTIRESLRQKILYVFIIFAVLFMFAGWFLSGTADRPDLQVQSYIDFVLKAISWLVIPIMLLLACWSLPEDIRLRTIHTVVTKPAYRIEIVLGRMLGFTLLGTVILLVMGTVGYIWIERQVADIEQSKSVASAAKNQESGEKSTSEEKPEEDVSLLVSKVPLYGEISFTDREGAPTALGINVGDVWMFRSYIEGATKASAIYKFKGVDESDAIGDDLVLQSSFEAFRTHKGNMEVGGILFQLTFVNEDKGLRVESPPYVNREYSDNRIAINRKMVQKKFDGSEDVEVDIFDDLVDDEGNLTVEVHCQEAGQLLGMARSDLFIRTPDRQFYVGYSKAVFGIWMPMVLVIMLGVTISCFVKGPVAILTTLTVVLVGFMSKEYMNEILSGKMEAAGAIEAWYRLITHMNSQTELPPGPVKVIIGVVDSIIINFLWLCQQVIPNFGIFSNMREYVIKGFDISWSAAMLPAIATTAAYILPCLIISFYSLKLRELEAK</sequence>
<reference evidence="3 5" key="1">
    <citation type="journal article" date="2018" name="Nat. Biotechnol.">
        <title>A standardized bacterial taxonomy based on genome phylogeny substantially revises the tree of life.</title>
        <authorList>
            <person name="Parks D.H."/>
            <person name="Chuvochina M."/>
            <person name="Waite D.W."/>
            <person name="Rinke C."/>
            <person name="Skarshewski A."/>
            <person name="Chaumeil P.A."/>
            <person name="Hugenholtz P."/>
        </authorList>
    </citation>
    <scope>NUCLEOTIDE SEQUENCE [LARGE SCALE GENOMIC DNA]</scope>
    <source>
        <strain evidence="3">UBA9375</strain>
    </source>
</reference>
<evidence type="ECO:0000313" key="3">
    <source>
        <dbReference type="EMBL" id="HCO27206.1"/>
    </source>
</evidence>
<feature type="transmembrane region" description="Helical" evidence="2">
    <location>
        <begin position="445"/>
        <end position="478"/>
    </location>
</feature>
<evidence type="ECO:0000313" key="5">
    <source>
        <dbReference type="Proteomes" id="UP000263642"/>
    </source>
</evidence>
<accession>A0A3D3RF04</accession>
<feature type="transmembrane region" description="Helical" evidence="2">
    <location>
        <begin position="563"/>
        <end position="590"/>
    </location>
</feature>
<keyword evidence="2" id="KW-0472">Membrane</keyword>
<dbReference type="RefSeq" id="WP_002645720.1">
    <property type="nucleotide sequence ID" value="NZ_CAXBMG010000043.1"/>
</dbReference>